<dbReference type="Proteomes" id="UP000236743">
    <property type="component" value="Unassembled WGS sequence"/>
</dbReference>
<dbReference type="OrthoDB" id="271821at2"/>
<name>A0A1H5S687_9HYPH</name>
<proteinExistence type="predicted"/>
<evidence type="ECO:0000313" key="3">
    <source>
        <dbReference type="Proteomes" id="UP000236743"/>
    </source>
</evidence>
<organism evidence="2 3">
    <name type="scientific">Bosea lathyri</name>
    <dbReference type="NCBI Taxonomy" id="1036778"/>
    <lineage>
        <taxon>Bacteria</taxon>
        <taxon>Pseudomonadati</taxon>
        <taxon>Pseudomonadota</taxon>
        <taxon>Alphaproteobacteria</taxon>
        <taxon>Hyphomicrobiales</taxon>
        <taxon>Boseaceae</taxon>
        <taxon>Bosea</taxon>
    </lineage>
</organism>
<evidence type="ECO:0000313" key="2">
    <source>
        <dbReference type="EMBL" id="SEF45327.1"/>
    </source>
</evidence>
<dbReference type="AlphaFoldDB" id="A0A1H5S687"/>
<sequence length="227" mass="25294">MPYAVRMYDERVAFLSLERLVWPDGPVCPHCREMSRLGRLNGLSTPVGAWKCYSCRKPFTVRHGTIFHNSHVPLHVWMQALYLMTATAQRVSSQRLGHILGVSVRTAWHLKVKIATGLDTAEIERENSGLWRPESQVIRCPVVGESAEAQPGWATCATRYSRFLAVLEGVATEEVDRSFIEALYRLLPVQPKQGVVPDDTCVEQQLELGLFSEPGCQLDSGFSGPGA</sequence>
<accession>A0A1H5S687</accession>
<evidence type="ECO:0000259" key="1">
    <source>
        <dbReference type="Pfam" id="PF12760"/>
    </source>
</evidence>
<dbReference type="Pfam" id="PF12760">
    <property type="entry name" value="Zn_ribbon_IS1595"/>
    <property type="match status" value="1"/>
</dbReference>
<feature type="domain" description="Transposase zinc-ribbon" evidence="1">
    <location>
        <begin position="9"/>
        <end position="57"/>
    </location>
</feature>
<reference evidence="2 3" key="1">
    <citation type="submission" date="2016-10" db="EMBL/GenBank/DDBJ databases">
        <authorList>
            <person name="de Groot N.N."/>
        </authorList>
    </citation>
    <scope>NUCLEOTIDE SEQUENCE [LARGE SCALE GENOMIC DNA]</scope>
    <source>
        <strain evidence="2 3">DSM 26656</strain>
    </source>
</reference>
<dbReference type="EMBL" id="FNUY01000001">
    <property type="protein sequence ID" value="SEF45327.1"/>
    <property type="molecule type" value="Genomic_DNA"/>
</dbReference>
<gene>
    <name evidence="2" type="ORF">SAMN04488115_101134</name>
</gene>
<dbReference type="RefSeq" id="WP_103870557.1">
    <property type="nucleotide sequence ID" value="NZ_FNUY01000001.1"/>
</dbReference>
<dbReference type="InterPro" id="IPR024442">
    <property type="entry name" value="Transposase_Zn_ribbon"/>
</dbReference>
<protein>
    <submittedName>
        <fullName evidence="2">Transposase zinc-ribbon domain-containing protein</fullName>
    </submittedName>
</protein>
<keyword evidence="3" id="KW-1185">Reference proteome</keyword>